<dbReference type="InterPro" id="IPR000515">
    <property type="entry name" value="MetI-like"/>
</dbReference>
<evidence type="ECO:0000256" key="6">
    <source>
        <dbReference type="ARBA" id="ARBA00023136"/>
    </source>
</evidence>
<comment type="subcellular location">
    <subcellularLocation>
        <location evidence="1 7">Cell membrane</location>
        <topology evidence="1 7">Multi-pass membrane protein</topology>
    </subcellularLocation>
</comment>
<feature type="transmembrane region" description="Helical" evidence="7">
    <location>
        <begin position="107"/>
        <end position="132"/>
    </location>
</feature>
<organism evidence="10 11">
    <name type="scientific">Rugosimonospora africana</name>
    <dbReference type="NCBI Taxonomy" id="556532"/>
    <lineage>
        <taxon>Bacteria</taxon>
        <taxon>Bacillati</taxon>
        <taxon>Actinomycetota</taxon>
        <taxon>Actinomycetes</taxon>
        <taxon>Micromonosporales</taxon>
        <taxon>Micromonosporaceae</taxon>
        <taxon>Rugosimonospora</taxon>
    </lineage>
</organism>
<dbReference type="AlphaFoldDB" id="A0A8J3R715"/>
<evidence type="ECO:0000256" key="2">
    <source>
        <dbReference type="ARBA" id="ARBA00022448"/>
    </source>
</evidence>
<dbReference type="PANTHER" id="PTHR43386">
    <property type="entry name" value="OLIGOPEPTIDE TRANSPORT SYSTEM PERMEASE PROTEIN APPC"/>
    <property type="match status" value="1"/>
</dbReference>
<feature type="transmembrane region" description="Helical" evidence="7">
    <location>
        <begin position="144"/>
        <end position="164"/>
    </location>
</feature>
<keyword evidence="2 7" id="KW-0813">Transport</keyword>
<evidence type="ECO:0000256" key="8">
    <source>
        <dbReference type="SAM" id="MobiDB-lite"/>
    </source>
</evidence>
<dbReference type="GO" id="GO:0055085">
    <property type="term" value="P:transmembrane transport"/>
    <property type="evidence" value="ECO:0007669"/>
    <property type="project" value="InterPro"/>
</dbReference>
<gene>
    <name evidence="10" type="primary">appC</name>
    <name evidence="10" type="ORF">Raf01_93730</name>
</gene>
<dbReference type="PROSITE" id="PS50928">
    <property type="entry name" value="ABC_TM1"/>
    <property type="match status" value="1"/>
</dbReference>
<evidence type="ECO:0000256" key="5">
    <source>
        <dbReference type="ARBA" id="ARBA00022989"/>
    </source>
</evidence>
<reference evidence="10" key="1">
    <citation type="submission" date="2021-01" db="EMBL/GenBank/DDBJ databases">
        <title>Whole genome shotgun sequence of Rugosimonospora africana NBRC 104875.</title>
        <authorList>
            <person name="Komaki H."/>
            <person name="Tamura T."/>
        </authorList>
    </citation>
    <scope>NUCLEOTIDE SEQUENCE</scope>
    <source>
        <strain evidence="10">NBRC 104875</strain>
    </source>
</reference>
<comment type="caution">
    <text evidence="10">The sequence shown here is derived from an EMBL/GenBank/DDBJ whole genome shotgun (WGS) entry which is preliminary data.</text>
</comment>
<accession>A0A8J3R715</accession>
<evidence type="ECO:0000256" key="1">
    <source>
        <dbReference type="ARBA" id="ARBA00004651"/>
    </source>
</evidence>
<evidence type="ECO:0000259" key="9">
    <source>
        <dbReference type="PROSITE" id="PS50928"/>
    </source>
</evidence>
<name>A0A8J3R715_9ACTN</name>
<protein>
    <submittedName>
        <fullName evidence="10">Nickel ABC transporter permease</fullName>
    </submittedName>
</protein>
<sequence length="310" mass="31967">MSVPDILAADPAPLPGAAPPGSAAPGDATTARRPWLRTLTHSRSLATGLVLLAIVLLVAIIVPLLDPGGATRLQAQDSLAGPGAGRLLGADQLGRDLLTRLAEGYRISLAVSLGSVALALLIGCPLGLLAATGSPRLGGLIMRVLDVLMAFPALLLAIVVVALFGPGTLVLLLAIGIVYTPIIARVMRAAALETSRQSFVEAARARGASYWRLVLRHITPNSLGPVIVQATILMAVSILLEAALSFIGLGVQPPTPSLGLMLSAGRDFMASSPWVVADPAVAILLVVLGFTLVGDGMQEWLDPKKRAIAR</sequence>
<feature type="region of interest" description="Disordered" evidence="8">
    <location>
        <begin position="10"/>
        <end position="29"/>
    </location>
</feature>
<dbReference type="InterPro" id="IPR050366">
    <property type="entry name" value="BP-dependent_transpt_permease"/>
</dbReference>
<feature type="compositionally biased region" description="Low complexity" evidence="8">
    <location>
        <begin position="19"/>
        <end position="29"/>
    </location>
</feature>
<dbReference type="RefSeq" id="WP_203924595.1">
    <property type="nucleotide sequence ID" value="NZ_BONZ01000119.1"/>
</dbReference>
<evidence type="ECO:0000256" key="7">
    <source>
        <dbReference type="RuleBase" id="RU363032"/>
    </source>
</evidence>
<dbReference type="SUPFAM" id="SSF161098">
    <property type="entry name" value="MetI-like"/>
    <property type="match status" value="1"/>
</dbReference>
<dbReference type="PANTHER" id="PTHR43386:SF25">
    <property type="entry name" value="PEPTIDE ABC TRANSPORTER PERMEASE PROTEIN"/>
    <property type="match status" value="1"/>
</dbReference>
<proteinExistence type="inferred from homology"/>
<keyword evidence="5 7" id="KW-1133">Transmembrane helix</keyword>
<evidence type="ECO:0000256" key="3">
    <source>
        <dbReference type="ARBA" id="ARBA00022475"/>
    </source>
</evidence>
<keyword evidence="3" id="KW-1003">Cell membrane</keyword>
<dbReference type="InterPro" id="IPR035906">
    <property type="entry name" value="MetI-like_sf"/>
</dbReference>
<evidence type="ECO:0000313" key="11">
    <source>
        <dbReference type="Proteomes" id="UP000642748"/>
    </source>
</evidence>
<keyword evidence="4 7" id="KW-0812">Transmembrane</keyword>
<dbReference type="Proteomes" id="UP000642748">
    <property type="component" value="Unassembled WGS sequence"/>
</dbReference>
<dbReference type="EMBL" id="BONZ01000119">
    <property type="protein sequence ID" value="GIH21201.1"/>
    <property type="molecule type" value="Genomic_DNA"/>
</dbReference>
<evidence type="ECO:0000256" key="4">
    <source>
        <dbReference type="ARBA" id="ARBA00022692"/>
    </source>
</evidence>
<feature type="transmembrane region" description="Helical" evidence="7">
    <location>
        <begin position="45"/>
        <end position="65"/>
    </location>
</feature>
<keyword evidence="6 7" id="KW-0472">Membrane</keyword>
<dbReference type="Pfam" id="PF00528">
    <property type="entry name" value="BPD_transp_1"/>
    <property type="match status" value="1"/>
</dbReference>
<evidence type="ECO:0000313" key="10">
    <source>
        <dbReference type="EMBL" id="GIH21201.1"/>
    </source>
</evidence>
<comment type="similarity">
    <text evidence="7">Belongs to the binding-protein-dependent transport system permease family.</text>
</comment>
<dbReference type="Gene3D" id="1.10.3720.10">
    <property type="entry name" value="MetI-like"/>
    <property type="match status" value="1"/>
</dbReference>
<feature type="transmembrane region" description="Helical" evidence="7">
    <location>
        <begin position="226"/>
        <end position="251"/>
    </location>
</feature>
<feature type="transmembrane region" description="Helical" evidence="7">
    <location>
        <begin position="271"/>
        <end position="294"/>
    </location>
</feature>
<keyword evidence="11" id="KW-1185">Reference proteome</keyword>
<feature type="domain" description="ABC transmembrane type-1" evidence="9">
    <location>
        <begin position="105"/>
        <end position="294"/>
    </location>
</feature>
<dbReference type="GO" id="GO:0005886">
    <property type="term" value="C:plasma membrane"/>
    <property type="evidence" value="ECO:0007669"/>
    <property type="project" value="UniProtKB-SubCell"/>
</dbReference>
<dbReference type="CDD" id="cd06261">
    <property type="entry name" value="TM_PBP2"/>
    <property type="match status" value="1"/>
</dbReference>